<proteinExistence type="predicted"/>
<dbReference type="Pfam" id="PF13432">
    <property type="entry name" value="TPR_16"/>
    <property type="match status" value="1"/>
</dbReference>
<protein>
    <submittedName>
        <fullName evidence="5">Tetratricopeptide repeat protein</fullName>
    </submittedName>
</protein>
<comment type="caution">
    <text evidence="5">The sequence shown here is derived from an EMBL/GenBank/DDBJ whole genome shotgun (WGS) entry which is preliminary data.</text>
</comment>
<dbReference type="EMBL" id="JACNJH010000106">
    <property type="protein sequence ID" value="MBC8360788.1"/>
    <property type="molecule type" value="Genomic_DNA"/>
</dbReference>
<keyword evidence="2 3" id="KW-0802">TPR repeat</keyword>
<keyword evidence="4" id="KW-0812">Transmembrane</keyword>
<evidence type="ECO:0000256" key="4">
    <source>
        <dbReference type="SAM" id="Phobius"/>
    </source>
</evidence>
<evidence type="ECO:0000256" key="1">
    <source>
        <dbReference type="ARBA" id="ARBA00022737"/>
    </source>
</evidence>
<dbReference type="PROSITE" id="PS50005">
    <property type="entry name" value="TPR"/>
    <property type="match status" value="2"/>
</dbReference>
<feature type="transmembrane region" description="Helical" evidence="4">
    <location>
        <begin position="21"/>
        <end position="42"/>
    </location>
</feature>
<dbReference type="Proteomes" id="UP000603434">
    <property type="component" value="Unassembled WGS sequence"/>
</dbReference>
<sequence length="523" mass="60465">MDNVQSTKHYFITGRYTKRHTLCALILLLSAAACYGLCLRLVSQVHFHRANNLFMKKAFKSALDELQRADYYQPDDYKVKRGLAKTYYQIGALSRNTKQAFVWAQKAKDAALKAFPLNPLDAETAFDLARAEARLEQLYPYLYPQNKNNPYQALPYFKQALSLRPNSVFYHYTFTQYLAWHHQEKELLSEVSSLARIYPESYYYLRKEAFWSASVAEAVRQGLEQAIAAVISIRDAHRALSDLLAAAGKNAEALTHYQKFLGCNPFENSTWNYIQLGRLYLKSNQTEKAEDSFTEALDLSPTKEKDLESIYNIYKHAGYPEELHSFLQKASHRFMLSYRMDILTARSLIDLKQLPQARTILENLIRKDPVAEAHYWLARTAEQEKDWDNMELSIQKATVLEPANSHYHLLFSSALKRQGKLEGAEQEADRAIKHAAKPNPWLFNHRGWIRWNRQDFQGALQDWQSAIQIEPQKAPFYAQAGAANQKLGQWAQALEYYQKALRLDPENSAYKQKISALQSSKQY</sequence>
<dbReference type="PROSITE" id="PS50293">
    <property type="entry name" value="TPR_REGION"/>
    <property type="match status" value="1"/>
</dbReference>
<dbReference type="InterPro" id="IPR011990">
    <property type="entry name" value="TPR-like_helical_dom_sf"/>
</dbReference>
<evidence type="ECO:0000313" key="6">
    <source>
        <dbReference type="Proteomes" id="UP000603434"/>
    </source>
</evidence>
<evidence type="ECO:0000256" key="3">
    <source>
        <dbReference type="PROSITE-ProRule" id="PRU00339"/>
    </source>
</evidence>
<accession>A0A8J6TLL6</accession>
<dbReference type="PANTHER" id="PTHR44858">
    <property type="entry name" value="TETRATRICOPEPTIDE REPEAT PROTEIN 6"/>
    <property type="match status" value="1"/>
</dbReference>
<name>A0A8J6TLL6_9BACT</name>
<keyword evidence="4" id="KW-1133">Transmembrane helix</keyword>
<keyword evidence="4" id="KW-0472">Membrane</keyword>
<feature type="repeat" description="TPR" evidence="3">
    <location>
        <begin position="474"/>
        <end position="507"/>
    </location>
</feature>
<evidence type="ECO:0000313" key="5">
    <source>
        <dbReference type="EMBL" id="MBC8360788.1"/>
    </source>
</evidence>
<dbReference type="AlphaFoldDB" id="A0A8J6TLL6"/>
<dbReference type="PANTHER" id="PTHR44858:SF1">
    <property type="entry name" value="UDP-N-ACETYLGLUCOSAMINE--PEPTIDE N-ACETYLGLUCOSAMINYLTRANSFERASE SPINDLY-RELATED"/>
    <property type="match status" value="1"/>
</dbReference>
<reference evidence="5 6" key="1">
    <citation type="submission" date="2020-08" db="EMBL/GenBank/DDBJ databases">
        <title>Bridging the membrane lipid divide: bacteria of the FCB group superphylum have the potential to synthesize archaeal ether lipids.</title>
        <authorList>
            <person name="Villanueva L."/>
            <person name="Von Meijenfeldt F.A.B."/>
            <person name="Westbye A.B."/>
            <person name="Yadav S."/>
            <person name="Hopmans E.C."/>
            <person name="Dutilh B.E."/>
            <person name="Sinninghe Damste J.S."/>
        </authorList>
    </citation>
    <scope>NUCLEOTIDE SEQUENCE [LARGE SCALE GENOMIC DNA]</scope>
    <source>
        <strain evidence="5">NIOZ-UU30</strain>
    </source>
</reference>
<feature type="repeat" description="TPR" evidence="3">
    <location>
        <begin position="270"/>
        <end position="303"/>
    </location>
</feature>
<dbReference type="InterPro" id="IPR019734">
    <property type="entry name" value="TPR_rpt"/>
</dbReference>
<dbReference type="Pfam" id="PF13181">
    <property type="entry name" value="TPR_8"/>
    <property type="match status" value="1"/>
</dbReference>
<dbReference type="SMART" id="SM00028">
    <property type="entry name" value="TPR"/>
    <property type="match status" value="6"/>
</dbReference>
<dbReference type="SUPFAM" id="SSF48452">
    <property type="entry name" value="TPR-like"/>
    <property type="match status" value="2"/>
</dbReference>
<evidence type="ECO:0000256" key="2">
    <source>
        <dbReference type="ARBA" id="ARBA00022803"/>
    </source>
</evidence>
<gene>
    <name evidence="5" type="ORF">H8E23_05275</name>
</gene>
<organism evidence="5 6">
    <name type="scientific">Candidatus Desulfatibia profunda</name>
    <dbReference type="NCBI Taxonomy" id="2841695"/>
    <lineage>
        <taxon>Bacteria</taxon>
        <taxon>Pseudomonadati</taxon>
        <taxon>Thermodesulfobacteriota</taxon>
        <taxon>Desulfobacteria</taxon>
        <taxon>Desulfobacterales</taxon>
        <taxon>Desulfobacterales incertae sedis</taxon>
        <taxon>Candidatus Desulfatibia</taxon>
    </lineage>
</organism>
<dbReference type="InterPro" id="IPR050498">
    <property type="entry name" value="Ycf3"/>
</dbReference>
<dbReference type="Gene3D" id="1.25.40.10">
    <property type="entry name" value="Tetratricopeptide repeat domain"/>
    <property type="match status" value="4"/>
</dbReference>
<keyword evidence="1" id="KW-0677">Repeat</keyword>
<dbReference type="Pfam" id="PF00515">
    <property type="entry name" value="TPR_1"/>
    <property type="match status" value="1"/>
</dbReference>